<dbReference type="InterPro" id="IPR012703">
    <property type="entry name" value="NH2EtPonate_pyrv_transaminase"/>
</dbReference>
<dbReference type="Gene3D" id="3.90.1150.10">
    <property type="entry name" value="Aspartate Aminotransferase, domain 1"/>
    <property type="match status" value="1"/>
</dbReference>
<dbReference type="RefSeq" id="WP_033367347.1">
    <property type="nucleotide sequence ID" value="NZ_CP073767.1"/>
</dbReference>
<dbReference type="InterPro" id="IPR024169">
    <property type="entry name" value="SP_NH2Trfase/AEP_transaminase"/>
</dbReference>
<feature type="domain" description="Aminotransferase class V" evidence="10">
    <location>
        <begin position="29"/>
        <end position="208"/>
    </location>
</feature>
<dbReference type="EC" id="2.6.1.37" evidence="6"/>
<dbReference type="AlphaFoldDB" id="A0A9Q9IMV9"/>
<evidence type="ECO:0000256" key="9">
    <source>
        <dbReference type="PIRSR" id="PIRSR000524-50"/>
    </source>
</evidence>
<keyword evidence="5" id="KW-0670">Pyruvate</keyword>
<dbReference type="EMBL" id="CP073767">
    <property type="protein sequence ID" value="UWZ59087.1"/>
    <property type="molecule type" value="Genomic_DNA"/>
</dbReference>
<dbReference type="PANTHER" id="PTHR42778:SF1">
    <property type="entry name" value="2-AMINOETHYLPHOSPHONATE--PYRUVATE TRANSAMINASE"/>
    <property type="match status" value="1"/>
</dbReference>
<dbReference type="GO" id="GO:0019700">
    <property type="term" value="P:organic phosphonate catabolic process"/>
    <property type="evidence" value="ECO:0007669"/>
    <property type="project" value="InterPro"/>
</dbReference>
<evidence type="ECO:0000256" key="2">
    <source>
        <dbReference type="ARBA" id="ARBA00022576"/>
    </source>
</evidence>
<reference evidence="11" key="1">
    <citation type="submission" date="2021-04" db="EMBL/GenBank/DDBJ databases">
        <title>Dactylosporangium aurantiacum NRRL B-8018 full assembly.</title>
        <authorList>
            <person name="Hartkoorn R.C."/>
            <person name="Beaudoing E."/>
            <person name="Hot D."/>
        </authorList>
    </citation>
    <scope>NUCLEOTIDE SEQUENCE</scope>
    <source>
        <strain evidence="11">NRRL B-8018</strain>
    </source>
</reference>
<dbReference type="GO" id="GO:0047304">
    <property type="term" value="F:2-aminoethylphosphonate-pyruvate transaminase activity"/>
    <property type="evidence" value="ECO:0007669"/>
    <property type="project" value="UniProtKB-EC"/>
</dbReference>
<comment type="cofactor">
    <cofactor evidence="1 9">
        <name>pyridoxal 5'-phosphate</name>
        <dbReference type="ChEBI" id="CHEBI:597326"/>
    </cofactor>
</comment>
<dbReference type="InterPro" id="IPR015422">
    <property type="entry name" value="PyrdxlP-dep_Trfase_small"/>
</dbReference>
<dbReference type="SUPFAM" id="SSF53383">
    <property type="entry name" value="PLP-dependent transferases"/>
    <property type="match status" value="1"/>
</dbReference>
<evidence type="ECO:0000256" key="6">
    <source>
        <dbReference type="ARBA" id="ARBA00044521"/>
    </source>
</evidence>
<gene>
    <name evidence="11" type="ORF">Daura_24750</name>
</gene>
<dbReference type="PIRSF" id="PIRSF000524">
    <property type="entry name" value="SPT"/>
    <property type="match status" value="1"/>
</dbReference>
<sequence>MTRVVLMNPGPVNVDERVRAAIASPDECHREPETRELLARVRGKLATVAGGGDAHTAVLLTGSGTAALEATVSSVVPATGGLLVLDNGHYGERLHRIAQVHGIPVRRLEFGWANPVDLDAVERALTAEPWLSHVGLVHHETSTGMLNPAGDVGRLTARHGRSLILDAISSIGAEDLDVVADHVDWCVGTANKCLEGLPGISFVLGTRAGFDALAAIPARTFYLDLHAGYRAQVAGGAPQFTPALQVLRALDVALDLTLAETVTGRGERYRARAEQLRTGLTDRGVALLLPPPHRAASITNAWLGGDLTYDQLHDGLKQHGFVIYAVQDRVAGSFRLANMGQLTAADIDRFFTAFDAVTARPTVAAVGAGQ</sequence>
<evidence type="ECO:0000256" key="3">
    <source>
        <dbReference type="ARBA" id="ARBA00022679"/>
    </source>
</evidence>
<dbReference type="HAMAP" id="MF_01376">
    <property type="entry name" value="PhnW_aminotrans_5"/>
    <property type="match status" value="1"/>
</dbReference>
<organism evidence="11 12">
    <name type="scientific">Dactylosporangium aurantiacum</name>
    <dbReference type="NCBI Taxonomy" id="35754"/>
    <lineage>
        <taxon>Bacteria</taxon>
        <taxon>Bacillati</taxon>
        <taxon>Actinomycetota</taxon>
        <taxon>Actinomycetes</taxon>
        <taxon>Micromonosporales</taxon>
        <taxon>Micromonosporaceae</taxon>
        <taxon>Dactylosporangium</taxon>
    </lineage>
</organism>
<accession>A0A9Q9IMV9</accession>
<evidence type="ECO:0000256" key="1">
    <source>
        <dbReference type="ARBA" id="ARBA00001933"/>
    </source>
</evidence>
<keyword evidence="2 11" id="KW-0032">Aminotransferase</keyword>
<evidence type="ECO:0000256" key="7">
    <source>
        <dbReference type="ARBA" id="ARBA00049460"/>
    </source>
</evidence>
<evidence type="ECO:0000313" key="12">
    <source>
        <dbReference type="Proteomes" id="UP001058003"/>
    </source>
</evidence>
<dbReference type="InterPro" id="IPR015421">
    <property type="entry name" value="PyrdxlP-dep_Trfase_major"/>
</dbReference>
<dbReference type="KEGG" id="daur:Daura_24750"/>
<evidence type="ECO:0000256" key="5">
    <source>
        <dbReference type="ARBA" id="ARBA00023317"/>
    </source>
</evidence>
<evidence type="ECO:0000256" key="4">
    <source>
        <dbReference type="ARBA" id="ARBA00022898"/>
    </source>
</evidence>
<proteinExistence type="inferred from homology"/>
<protein>
    <recommendedName>
        <fullName evidence="6">2-aminoethylphosphonate--pyruvate transaminase</fullName>
        <ecNumber evidence="6">2.6.1.37</ecNumber>
    </recommendedName>
</protein>
<keyword evidence="4 9" id="KW-0663">Pyridoxal phosphate</keyword>
<keyword evidence="3" id="KW-0808">Transferase</keyword>
<comment type="catalytic activity">
    <reaction evidence="7">
        <text>(2-aminoethyl)phosphonate + pyruvate = phosphonoacetaldehyde + L-alanine</text>
        <dbReference type="Rhea" id="RHEA:17021"/>
        <dbReference type="ChEBI" id="CHEBI:15361"/>
        <dbReference type="ChEBI" id="CHEBI:57418"/>
        <dbReference type="ChEBI" id="CHEBI:57972"/>
        <dbReference type="ChEBI" id="CHEBI:58383"/>
        <dbReference type="EC" id="2.6.1.37"/>
    </reaction>
</comment>
<keyword evidence="12" id="KW-1185">Reference proteome</keyword>
<evidence type="ECO:0000313" key="11">
    <source>
        <dbReference type="EMBL" id="UWZ59087.1"/>
    </source>
</evidence>
<feature type="modified residue" description="N6-(pyridoxal phosphate)lysine" evidence="9">
    <location>
        <position position="192"/>
    </location>
</feature>
<dbReference type="InterPro" id="IPR015424">
    <property type="entry name" value="PyrdxlP-dep_Trfase"/>
</dbReference>
<dbReference type="OrthoDB" id="9766472at2"/>
<dbReference type="PANTHER" id="PTHR42778">
    <property type="entry name" value="2-AMINOETHYLPHOSPHONATE--PYRUVATE TRANSAMINASE"/>
    <property type="match status" value="1"/>
</dbReference>
<dbReference type="Gene3D" id="3.40.640.10">
    <property type="entry name" value="Type I PLP-dependent aspartate aminotransferase-like (Major domain)"/>
    <property type="match status" value="1"/>
</dbReference>
<feature type="binding site" evidence="8">
    <location>
        <position position="335"/>
    </location>
    <ligand>
        <name>substrate</name>
    </ligand>
</feature>
<dbReference type="InterPro" id="IPR000192">
    <property type="entry name" value="Aminotrans_V_dom"/>
</dbReference>
<name>A0A9Q9IMV9_9ACTN</name>
<evidence type="ECO:0000256" key="8">
    <source>
        <dbReference type="PIRSR" id="PIRSR000524-1"/>
    </source>
</evidence>
<dbReference type="Pfam" id="PF00266">
    <property type="entry name" value="Aminotran_5"/>
    <property type="match status" value="1"/>
</dbReference>
<evidence type="ECO:0000259" key="10">
    <source>
        <dbReference type="Pfam" id="PF00266"/>
    </source>
</evidence>
<dbReference type="Proteomes" id="UP001058003">
    <property type="component" value="Chromosome"/>
</dbReference>